<feature type="transmembrane region" description="Helical" evidence="2">
    <location>
        <begin position="21"/>
        <end position="38"/>
    </location>
</feature>
<name>A0ABR1Z1D5_9PEZI</name>
<accession>A0ABR1Z1D5</accession>
<feature type="transmembrane region" description="Helical" evidence="2">
    <location>
        <begin position="50"/>
        <end position="75"/>
    </location>
</feature>
<dbReference type="PANTHER" id="PTHR35394">
    <property type="entry name" value="DUF3176 DOMAIN-CONTAINING PROTEIN"/>
    <property type="match status" value="1"/>
</dbReference>
<dbReference type="PANTHER" id="PTHR35394:SF5">
    <property type="entry name" value="DUF3176 DOMAIN-CONTAINING PROTEIN"/>
    <property type="match status" value="1"/>
</dbReference>
<comment type="caution">
    <text evidence="3">The sequence shown here is derived from an EMBL/GenBank/DDBJ whole genome shotgun (WGS) entry which is preliminary data.</text>
</comment>
<keyword evidence="2" id="KW-1133">Transmembrane helix</keyword>
<evidence type="ECO:0000313" key="4">
    <source>
        <dbReference type="Proteomes" id="UP001492380"/>
    </source>
</evidence>
<dbReference type="InterPro" id="IPR021514">
    <property type="entry name" value="DUF3176"/>
</dbReference>
<protein>
    <submittedName>
        <fullName evidence="3">Uncharacterized protein</fullName>
    </submittedName>
</protein>
<dbReference type="Pfam" id="PF11374">
    <property type="entry name" value="DUF3176"/>
    <property type="match status" value="1"/>
</dbReference>
<keyword evidence="4" id="KW-1185">Reference proteome</keyword>
<proteinExistence type="predicted"/>
<sequence length="628" mass="68228">MAVKNFMSLLTDTWMPEVISATLSLVSWAANVILLFIFDGESLFDRDHVTLNTLISIFSTASRVLLLFAVSSALGQWKYISLAQKEMKMIEFQNLDDASRGVTGSVFLLWSTKLRSLAGLGAVVMILSLAIDPFAQSIIDISSRNVRSAANPASVSQAKRYSLGLDIVNWNFTQTFDGDTPVYNLTSTPDFSMQSSILAGLSGATSTISDHAEFQCPSSQCEWGPFQSLGVCSKCNDVTSSLNVTDPPSGFNSLQNDKALSYTPLYDWTNWGASVSRLVAPRKVTWIQLPNGLFMDGYPSLPSVIPAEQVAMVSLGTTNRSQSVSFQDLDTMLYSMSFIRVPNGMNVTENFPNVSVDATECALYYCVNEYSSHAVNGTLQESVREVSHDQTADSWQAVNQSISPSYHPTSLMQSIYFPRTDLELVGSYRMSQEAINGIGSLISETMEETISLNDVAIPSVVNGYYISSLSGDSYQFGPNAMKPLYDSTDLNETFTQLASSMSNSIRSNADNGTVVYGKIQVTVYKVHWPWIALPILECIGACAFLALTILKSRQLQTPLWKSSSLAVLACGASVDEGLRGASSVSEMEAVAGQRNMSLLNSGKGGAAYTSTDPDGRSDIELRPLSRAS</sequence>
<keyword evidence="2" id="KW-0472">Membrane</keyword>
<gene>
    <name evidence="3" type="ORF">HDK90DRAFT_461083</name>
</gene>
<feature type="transmembrane region" description="Helical" evidence="2">
    <location>
        <begin position="117"/>
        <end position="135"/>
    </location>
</feature>
<evidence type="ECO:0000256" key="2">
    <source>
        <dbReference type="SAM" id="Phobius"/>
    </source>
</evidence>
<organism evidence="3 4">
    <name type="scientific">Phyllosticta capitalensis</name>
    <dbReference type="NCBI Taxonomy" id="121624"/>
    <lineage>
        <taxon>Eukaryota</taxon>
        <taxon>Fungi</taxon>
        <taxon>Dikarya</taxon>
        <taxon>Ascomycota</taxon>
        <taxon>Pezizomycotina</taxon>
        <taxon>Dothideomycetes</taxon>
        <taxon>Dothideomycetes incertae sedis</taxon>
        <taxon>Botryosphaeriales</taxon>
        <taxon>Phyllostictaceae</taxon>
        <taxon>Phyllosticta</taxon>
    </lineage>
</organism>
<dbReference type="EMBL" id="JBBWRZ010000001">
    <property type="protein sequence ID" value="KAK8246224.1"/>
    <property type="molecule type" value="Genomic_DNA"/>
</dbReference>
<dbReference type="Proteomes" id="UP001492380">
    <property type="component" value="Unassembled WGS sequence"/>
</dbReference>
<evidence type="ECO:0000313" key="3">
    <source>
        <dbReference type="EMBL" id="KAK8246224.1"/>
    </source>
</evidence>
<feature type="compositionally biased region" description="Basic and acidic residues" evidence="1">
    <location>
        <begin position="613"/>
        <end position="628"/>
    </location>
</feature>
<reference evidence="3 4" key="1">
    <citation type="submission" date="2024-04" db="EMBL/GenBank/DDBJ databases">
        <title>Phyllosticta paracitricarpa is synonymous to the EU quarantine fungus P. citricarpa based on phylogenomic analyses.</title>
        <authorList>
            <consortium name="Lawrence Berkeley National Laboratory"/>
            <person name="Van Ingen-Buijs V.A."/>
            <person name="Van Westerhoven A.C."/>
            <person name="Haridas S."/>
            <person name="Skiadas P."/>
            <person name="Martin F."/>
            <person name="Groenewald J.Z."/>
            <person name="Crous P.W."/>
            <person name="Seidl M.F."/>
        </authorList>
    </citation>
    <scope>NUCLEOTIDE SEQUENCE [LARGE SCALE GENOMIC DNA]</scope>
    <source>
        <strain evidence="3 4">CBS 123374</strain>
    </source>
</reference>
<feature type="region of interest" description="Disordered" evidence="1">
    <location>
        <begin position="599"/>
        <end position="628"/>
    </location>
</feature>
<keyword evidence="2" id="KW-0812">Transmembrane</keyword>
<evidence type="ECO:0000256" key="1">
    <source>
        <dbReference type="SAM" id="MobiDB-lite"/>
    </source>
</evidence>